<dbReference type="Pfam" id="PF17767">
    <property type="entry name" value="NAPRTase_N"/>
    <property type="match status" value="1"/>
</dbReference>
<dbReference type="EC" id="6.3.4.21" evidence="3 9"/>
<keyword evidence="14" id="KW-1185">Reference proteome</keyword>
<evidence type="ECO:0000256" key="2">
    <source>
        <dbReference type="ARBA" id="ARBA00010897"/>
    </source>
</evidence>
<evidence type="ECO:0000256" key="7">
    <source>
        <dbReference type="ARBA" id="ARBA00022679"/>
    </source>
</evidence>
<dbReference type="InterPro" id="IPR041525">
    <property type="entry name" value="N/Namide_PRibTrfase"/>
</dbReference>
<dbReference type="NCBIfam" id="TIGR01513">
    <property type="entry name" value="NAPRTase_put"/>
    <property type="match status" value="1"/>
</dbReference>
<keyword evidence="7 9" id="KW-0808">Transferase</keyword>
<dbReference type="AlphaFoldDB" id="A0A098EPB2"/>
<comment type="function">
    <text evidence="9">Catalyzes the first step in the biosynthesis of NAD from nicotinic acid, the ATP-dependent synthesis of beta-nicotinate D-ribonucleotide from nicotinate and 5-phospho-D-ribose 1-phosphate.</text>
</comment>
<dbReference type="PANTHER" id="PTHR11098">
    <property type="entry name" value="NICOTINATE PHOSPHORIBOSYLTRANSFERASE"/>
    <property type="match status" value="1"/>
</dbReference>
<evidence type="ECO:0000256" key="1">
    <source>
        <dbReference type="ARBA" id="ARBA00004952"/>
    </source>
</evidence>
<dbReference type="InterPro" id="IPR036068">
    <property type="entry name" value="Nicotinate_pribotase-like_C"/>
</dbReference>
<dbReference type="NCBIfam" id="NF009131">
    <property type="entry name" value="PRK12484.1"/>
    <property type="match status" value="1"/>
</dbReference>
<dbReference type="Proteomes" id="UP000043699">
    <property type="component" value="Unassembled WGS sequence"/>
</dbReference>
<dbReference type="NCBIfam" id="NF006697">
    <property type="entry name" value="PRK09243.1-4"/>
    <property type="match status" value="1"/>
</dbReference>
<evidence type="ECO:0000259" key="10">
    <source>
        <dbReference type="Pfam" id="PF04095"/>
    </source>
</evidence>
<dbReference type="PIRSF" id="PIRSF000484">
    <property type="entry name" value="NAPRT"/>
    <property type="match status" value="1"/>
</dbReference>
<comment type="PTM">
    <text evidence="9">Transiently phosphorylated on a His residue during the reaction cycle. Phosphorylation strongly increases the affinity for substrates and increases the rate of nicotinate D-ribonucleotide production. Dephosphorylation regenerates the low-affinity form of the enzyme, leading to product release.</text>
</comment>
<gene>
    <name evidence="13" type="primary">pncB2</name>
    <name evidence="13" type="ORF">BN1080_02635</name>
</gene>
<evidence type="ECO:0000259" key="11">
    <source>
        <dbReference type="Pfam" id="PF17767"/>
    </source>
</evidence>
<keyword evidence="6 9" id="KW-0662">Pyridine nucleotide biosynthesis</keyword>
<comment type="similarity">
    <text evidence="2 9">Belongs to the NAPRTase family.</text>
</comment>
<dbReference type="Gene3D" id="3.20.140.10">
    <property type="entry name" value="nicotinate phosphoribosyltransferase"/>
    <property type="match status" value="1"/>
</dbReference>
<dbReference type="InterPro" id="IPR007229">
    <property type="entry name" value="Nic_PRibTrfase-Fam"/>
</dbReference>
<evidence type="ECO:0000256" key="9">
    <source>
        <dbReference type="RuleBase" id="RU365100"/>
    </source>
</evidence>
<dbReference type="EMBL" id="CCXS01000001">
    <property type="protein sequence ID" value="CEG23632.1"/>
    <property type="molecule type" value="Genomic_DNA"/>
</dbReference>
<dbReference type="PANTHER" id="PTHR11098:SF1">
    <property type="entry name" value="NICOTINATE PHOSPHORIBOSYLTRANSFERASE"/>
    <property type="match status" value="1"/>
</dbReference>
<keyword evidence="5 9" id="KW-0436">Ligase</keyword>
<evidence type="ECO:0000256" key="3">
    <source>
        <dbReference type="ARBA" id="ARBA00013236"/>
    </source>
</evidence>
<protein>
    <recommendedName>
        <fullName evidence="3 9">Nicotinate phosphoribosyltransferase</fullName>
        <ecNumber evidence="3 9">6.3.4.21</ecNumber>
    </recommendedName>
</protein>
<feature type="domain" description="Nicotinate/nicotinamide phosphoribosyltransferase" evidence="10">
    <location>
        <begin position="157"/>
        <end position="338"/>
    </location>
</feature>
<comment type="pathway">
    <text evidence="1 9">Cofactor biosynthesis; NAD(+) biosynthesis; nicotinate D-ribonucleotide from nicotinate: step 1/1.</text>
</comment>
<evidence type="ECO:0000256" key="5">
    <source>
        <dbReference type="ARBA" id="ARBA00022598"/>
    </source>
</evidence>
<feature type="domain" description="Nicotinate phosphoribosyltransferase N-terminal" evidence="11">
    <location>
        <begin position="12"/>
        <end position="136"/>
    </location>
</feature>
<evidence type="ECO:0000256" key="6">
    <source>
        <dbReference type="ARBA" id="ARBA00022642"/>
    </source>
</evidence>
<dbReference type="InterPro" id="IPR041619">
    <property type="entry name" value="NAPRTase_C"/>
</dbReference>
<dbReference type="SUPFAM" id="SSF51690">
    <property type="entry name" value="Nicotinate/Quinolinate PRTase C-terminal domain-like"/>
    <property type="match status" value="1"/>
</dbReference>
<dbReference type="STRING" id="1499687.BN1080_02635"/>
<accession>A0A098EPB2</accession>
<comment type="catalytic activity">
    <reaction evidence="8 9">
        <text>5-phospho-alpha-D-ribose 1-diphosphate + nicotinate + ATP + H2O = nicotinate beta-D-ribonucleotide + ADP + phosphate + diphosphate</text>
        <dbReference type="Rhea" id="RHEA:36163"/>
        <dbReference type="ChEBI" id="CHEBI:15377"/>
        <dbReference type="ChEBI" id="CHEBI:30616"/>
        <dbReference type="ChEBI" id="CHEBI:32544"/>
        <dbReference type="ChEBI" id="CHEBI:33019"/>
        <dbReference type="ChEBI" id="CHEBI:43474"/>
        <dbReference type="ChEBI" id="CHEBI:57502"/>
        <dbReference type="ChEBI" id="CHEBI:58017"/>
        <dbReference type="ChEBI" id="CHEBI:456216"/>
        <dbReference type="EC" id="6.3.4.21"/>
    </reaction>
</comment>
<keyword evidence="4" id="KW-0597">Phosphoprotein</keyword>
<dbReference type="OrthoDB" id="9770610at2"/>
<dbReference type="FunFam" id="3.20.20.70:FF:000076">
    <property type="entry name" value="Nicotinate phosphoribosyltransferase"/>
    <property type="match status" value="1"/>
</dbReference>
<keyword evidence="13" id="KW-0328">Glycosyltransferase</keyword>
<dbReference type="Gene3D" id="3.20.20.70">
    <property type="entry name" value="Aldolase class I"/>
    <property type="match status" value="1"/>
</dbReference>
<organism evidence="13 14">
    <name type="scientific">Planococcus massiliensis</name>
    <dbReference type="NCBI Taxonomy" id="1499687"/>
    <lineage>
        <taxon>Bacteria</taxon>
        <taxon>Bacillati</taxon>
        <taxon>Bacillota</taxon>
        <taxon>Bacilli</taxon>
        <taxon>Bacillales</taxon>
        <taxon>Caryophanaceae</taxon>
        <taxon>Planococcus</taxon>
    </lineage>
</organism>
<dbReference type="GO" id="GO:0034355">
    <property type="term" value="P:NAD+ biosynthetic process via the salvage pathway"/>
    <property type="evidence" value="ECO:0007669"/>
    <property type="project" value="TreeGrafter"/>
</dbReference>
<evidence type="ECO:0000313" key="14">
    <source>
        <dbReference type="Proteomes" id="UP000043699"/>
    </source>
</evidence>
<proteinExistence type="inferred from homology"/>
<dbReference type="GO" id="GO:0004516">
    <property type="term" value="F:nicotinate phosphoribosyltransferase activity"/>
    <property type="evidence" value="ECO:0007669"/>
    <property type="project" value="UniProtKB-UniRule"/>
</dbReference>
<dbReference type="UniPathway" id="UPA00253">
    <property type="reaction ID" value="UER00457"/>
</dbReference>
<evidence type="ECO:0000313" key="13">
    <source>
        <dbReference type="EMBL" id="CEG23632.1"/>
    </source>
</evidence>
<dbReference type="Pfam" id="PF04095">
    <property type="entry name" value="NAPRTase"/>
    <property type="match status" value="1"/>
</dbReference>
<dbReference type="InterPro" id="IPR040727">
    <property type="entry name" value="NAPRTase_N"/>
</dbReference>
<evidence type="ECO:0000256" key="8">
    <source>
        <dbReference type="ARBA" id="ARBA00048668"/>
    </source>
</evidence>
<feature type="domain" description="Nicotinate phosphoribosyltransferase C-terminal" evidence="12">
    <location>
        <begin position="363"/>
        <end position="471"/>
    </location>
</feature>
<reference evidence="13 14" key="1">
    <citation type="submission" date="2014-09" db="EMBL/GenBank/DDBJ databases">
        <authorList>
            <person name="Urmite Genomes Urmite Genomes"/>
        </authorList>
    </citation>
    <scope>NUCLEOTIDE SEQUENCE [LARGE SCALE GENOMIC DNA]</scope>
    <source>
        <strain evidence="13 14">ES2</strain>
    </source>
</reference>
<dbReference type="GO" id="GO:0047280">
    <property type="term" value="F:nicotinamide phosphoribosyltransferase activity"/>
    <property type="evidence" value="ECO:0007669"/>
    <property type="project" value="UniProtKB-ARBA"/>
</dbReference>
<evidence type="ECO:0000256" key="4">
    <source>
        <dbReference type="ARBA" id="ARBA00022553"/>
    </source>
</evidence>
<dbReference type="GO" id="GO:0005829">
    <property type="term" value="C:cytosol"/>
    <property type="evidence" value="ECO:0007669"/>
    <property type="project" value="TreeGrafter"/>
</dbReference>
<dbReference type="SUPFAM" id="SSF54675">
    <property type="entry name" value="Nicotinate/Quinolinate PRTase N-terminal domain-like"/>
    <property type="match status" value="1"/>
</dbReference>
<dbReference type="NCBIfam" id="NF006694">
    <property type="entry name" value="PRK09243.1-1"/>
    <property type="match status" value="1"/>
</dbReference>
<dbReference type="InterPro" id="IPR006405">
    <property type="entry name" value="Nic_PRibTrfase_pncB"/>
</dbReference>
<name>A0A098EPB2_9BACL</name>
<dbReference type="Pfam" id="PF17956">
    <property type="entry name" value="NAPRTase_C"/>
    <property type="match status" value="1"/>
</dbReference>
<dbReference type="NCBIfam" id="NF006695">
    <property type="entry name" value="PRK09243.1-2"/>
    <property type="match status" value="1"/>
</dbReference>
<dbReference type="RefSeq" id="WP_052652486.1">
    <property type="nucleotide sequence ID" value="NZ_CCXS01000001.1"/>
</dbReference>
<dbReference type="InterPro" id="IPR013785">
    <property type="entry name" value="Aldolase_TIM"/>
</dbReference>
<sequence>MERKYSDDSLTLHTDLYQINMSESYWADGMHERKAVFELFFRKLPFGNGYAIFAGLERILDYLKEFRFTDSDLAYLKEEVGYGDDFLAYLKTVRFTGDIYSVVEGELVFQNEPLLRIEAPLVEAQLIETALLNIVNYQTLIATKASRIKQIVKGERVMEFGTRRAQEMDAAVWGTRAAYIGGLEATSNVRAGKMFGIPVAGTHAHSLVQAYKDEYEAFHSYAKRHKDCVFLVDTYDTLKSGLPTAIRVAKELGDKINFQGIRLDSGDIAFLSKEARKMLDEAGFTDAQIVVSNDLDEYTILNLKAQGARVDAWGIGTKLITAYDQPALGAVYKLVAIENDHGEMEDTIKISGNAEKVTTPGLKNVYRIIDRENGKSEGDYITMQDENPAAEDHLKMFHPVHTYVSKFVSNFDAVNIHQQVIKNGELIYENPPLEKIQAYANSNMDLLWDEYKRSLNPEEYPVDLSQKCWDNKIRNIQEVKDSIQQMTSK</sequence>
<evidence type="ECO:0000259" key="12">
    <source>
        <dbReference type="Pfam" id="PF17956"/>
    </source>
</evidence>
<dbReference type="CDD" id="cd01570">
    <property type="entry name" value="NAPRTase_A"/>
    <property type="match status" value="1"/>
</dbReference>